<dbReference type="OrthoDB" id="385012at2"/>
<feature type="transmembrane region" description="Helical" evidence="6">
    <location>
        <begin position="25"/>
        <end position="42"/>
    </location>
</feature>
<protein>
    <submittedName>
        <fullName evidence="7">LrgA family protein</fullName>
    </submittedName>
</protein>
<evidence type="ECO:0000256" key="2">
    <source>
        <dbReference type="ARBA" id="ARBA00022475"/>
    </source>
</evidence>
<evidence type="ECO:0000256" key="6">
    <source>
        <dbReference type="SAM" id="Phobius"/>
    </source>
</evidence>
<feature type="transmembrane region" description="Helical" evidence="6">
    <location>
        <begin position="82"/>
        <end position="108"/>
    </location>
</feature>
<dbReference type="Proteomes" id="UP000005459">
    <property type="component" value="Unassembled WGS sequence"/>
</dbReference>
<name>F9UEU1_9GAMM</name>
<organism evidence="7 8">
    <name type="scientific">Thiocapsa marina 5811</name>
    <dbReference type="NCBI Taxonomy" id="768671"/>
    <lineage>
        <taxon>Bacteria</taxon>
        <taxon>Pseudomonadati</taxon>
        <taxon>Pseudomonadota</taxon>
        <taxon>Gammaproteobacteria</taxon>
        <taxon>Chromatiales</taxon>
        <taxon>Chromatiaceae</taxon>
        <taxon>Thiocapsa</taxon>
    </lineage>
</organism>
<dbReference type="PANTHER" id="PTHR33931">
    <property type="entry name" value="HOLIN-LIKE PROTEIN CIDA-RELATED"/>
    <property type="match status" value="1"/>
</dbReference>
<reference evidence="7 8" key="1">
    <citation type="submission" date="2011-06" db="EMBL/GenBank/DDBJ databases">
        <title>The draft genome of Thiocapsa marina 5811.</title>
        <authorList>
            <consortium name="US DOE Joint Genome Institute (JGI-PGF)"/>
            <person name="Lucas S."/>
            <person name="Han J."/>
            <person name="Cheng J.-F."/>
            <person name="Goodwin L."/>
            <person name="Pitluck S."/>
            <person name="Peters L."/>
            <person name="Land M.L."/>
            <person name="Hauser L."/>
            <person name="Vogl K."/>
            <person name="Liu Z."/>
            <person name="Imhoff J."/>
            <person name="Thiel V."/>
            <person name="Frigaard N.-U."/>
            <person name="Bryant D."/>
            <person name="Woyke T.J."/>
        </authorList>
    </citation>
    <scope>NUCLEOTIDE SEQUENCE [LARGE SCALE GENOMIC DNA]</scope>
    <source>
        <strain evidence="7 8">5811</strain>
    </source>
</reference>
<evidence type="ECO:0000256" key="5">
    <source>
        <dbReference type="ARBA" id="ARBA00023136"/>
    </source>
</evidence>
<keyword evidence="3 6" id="KW-0812">Transmembrane</keyword>
<feature type="transmembrane region" description="Helical" evidence="6">
    <location>
        <begin position="54"/>
        <end position="76"/>
    </location>
</feature>
<sequence>MLQALTLILLCQLVGETVVLLTGLPVPGPVLGMLLLLGWLFLRGGISDEVGHTADALLAHFSLLFVPAGVGVMLHWERIQGQWPAIAAALLLGTLLTLTVTALTMAGAQRLLATLHRRRRGAAGD</sequence>
<keyword evidence="2" id="KW-1003">Cell membrane</keyword>
<keyword evidence="4 6" id="KW-1133">Transmembrane helix</keyword>
<keyword evidence="5 6" id="KW-0472">Membrane</keyword>
<gene>
    <name evidence="7" type="ORF">ThimaDRAFT_3444</name>
</gene>
<keyword evidence="8" id="KW-1185">Reference proteome</keyword>
<dbReference type="Pfam" id="PF03788">
    <property type="entry name" value="LrgA"/>
    <property type="match status" value="1"/>
</dbReference>
<dbReference type="InterPro" id="IPR005538">
    <property type="entry name" value="LrgA/CidA"/>
</dbReference>
<proteinExistence type="predicted"/>
<evidence type="ECO:0000313" key="8">
    <source>
        <dbReference type="Proteomes" id="UP000005459"/>
    </source>
</evidence>
<accession>F9UEU1</accession>
<evidence type="ECO:0000256" key="4">
    <source>
        <dbReference type="ARBA" id="ARBA00022989"/>
    </source>
</evidence>
<dbReference type="PANTHER" id="PTHR33931:SF2">
    <property type="entry name" value="HOLIN-LIKE PROTEIN CIDA"/>
    <property type="match status" value="1"/>
</dbReference>
<dbReference type="RefSeq" id="WP_007194316.1">
    <property type="nucleotide sequence ID" value="NZ_AFWV01000011.1"/>
</dbReference>
<evidence type="ECO:0000313" key="7">
    <source>
        <dbReference type="EMBL" id="EGV17412.1"/>
    </source>
</evidence>
<evidence type="ECO:0000256" key="3">
    <source>
        <dbReference type="ARBA" id="ARBA00022692"/>
    </source>
</evidence>
<dbReference type="GO" id="GO:0005886">
    <property type="term" value="C:plasma membrane"/>
    <property type="evidence" value="ECO:0007669"/>
    <property type="project" value="UniProtKB-SubCell"/>
</dbReference>
<dbReference type="EMBL" id="AFWV01000011">
    <property type="protein sequence ID" value="EGV17412.1"/>
    <property type="molecule type" value="Genomic_DNA"/>
</dbReference>
<dbReference type="PATRIC" id="fig|768671.3.peg.3647"/>
<dbReference type="AlphaFoldDB" id="F9UEU1"/>
<dbReference type="STRING" id="768671.ThimaDRAFT_3444"/>
<evidence type="ECO:0000256" key="1">
    <source>
        <dbReference type="ARBA" id="ARBA00004651"/>
    </source>
</evidence>
<dbReference type="eggNOG" id="COG1380">
    <property type="taxonomic scope" value="Bacteria"/>
</dbReference>
<comment type="subcellular location">
    <subcellularLocation>
        <location evidence="1">Cell membrane</location>
        <topology evidence="1">Multi-pass membrane protein</topology>
    </subcellularLocation>
</comment>